<evidence type="ECO:0000259" key="10">
    <source>
        <dbReference type="Pfam" id="PF08370"/>
    </source>
</evidence>
<dbReference type="EMBL" id="PGGS01000107">
    <property type="protein sequence ID" value="PNH09031.1"/>
    <property type="molecule type" value="Genomic_DNA"/>
</dbReference>
<dbReference type="AlphaFoldDB" id="A0A2J8A956"/>
<dbReference type="GO" id="GO:0016887">
    <property type="term" value="F:ATP hydrolysis activity"/>
    <property type="evidence" value="ECO:0007669"/>
    <property type="project" value="InterPro"/>
</dbReference>
<dbReference type="GO" id="GO:0016020">
    <property type="term" value="C:membrane"/>
    <property type="evidence" value="ECO:0007669"/>
    <property type="project" value="UniProtKB-SubCell"/>
</dbReference>
<feature type="compositionally biased region" description="Low complexity" evidence="6">
    <location>
        <begin position="32"/>
        <end position="80"/>
    </location>
</feature>
<evidence type="ECO:0000256" key="7">
    <source>
        <dbReference type="SAM" id="Phobius"/>
    </source>
</evidence>
<feature type="domain" description="ABC-2 type transporter transmembrane" evidence="9">
    <location>
        <begin position="349"/>
        <end position="410"/>
    </location>
</feature>
<feature type="domain" description="ABC-2 type transporter transmembrane" evidence="9">
    <location>
        <begin position="480"/>
        <end position="695"/>
    </location>
</feature>
<dbReference type="GO" id="GO:0071944">
    <property type="term" value="C:cell periphery"/>
    <property type="evidence" value="ECO:0007669"/>
    <property type="project" value="UniProtKB-ARBA"/>
</dbReference>
<feature type="transmembrane region" description="Helical" evidence="7">
    <location>
        <begin position="345"/>
        <end position="364"/>
    </location>
</feature>
<keyword evidence="4 7" id="KW-1133">Transmembrane helix</keyword>
<keyword evidence="3 7" id="KW-0812">Transmembrane</keyword>
<evidence type="ECO:0000256" key="6">
    <source>
        <dbReference type="SAM" id="MobiDB-lite"/>
    </source>
</evidence>
<feature type="transmembrane region" description="Helical" evidence="7">
    <location>
        <begin position="578"/>
        <end position="605"/>
    </location>
</feature>
<accession>A0A2J8A956</accession>
<feature type="transmembrane region" description="Helical" evidence="7">
    <location>
        <begin position="370"/>
        <end position="394"/>
    </location>
</feature>
<feature type="transmembrane region" description="Helical" evidence="7">
    <location>
        <begin position="538"/>
        <end position="558"/>
    </location>
</feature>
<sequence>MPPLAASPAQLPGEVNAATAVAEGDEGVAETSPSRSSHGASSSAPEAVEPSAAQKQQQQHPSPQQQQQHPGTPSSPSAADAKLKAALHAELDPARRKLTLERRKQLADRLMEHTNRDDTFFTRLTQRLQETGVAVPSVTLEYRGMRVETEALVGAASVPTVASVPLGWAKRLLCLHNSREAKPLTILNNVSGRLVPGRLTLLLGPPACGKSSFMRALTGRLLPAQGQVSGDIRYNGSTPDEFNVRRTAAYVEQIDNHNPNLTVRETLDFAHACQVGLHGAPFDLPVELAAQRLASRRNNAAAASGGDGLSNGGAGGGGEGGHGVEGGHASGRFLRALRSGRQDKGLLSEAVACVCPTMVIANAASGISLVMLILTSGFAIVHGSIPYWVIWAYWISPHAYALRSLVVNELVSPKWQNLPAPGHLASGLSLGDAALQSFDFYTERKWIWIGVGFLLGFYVLFTFLAIFSLQYQDPEVPAAQVRVLLRKFNVMYWRSPGYNLTRLGMTFITSFIYAAVYWGEGKVPNPASIANVQNVMGIMFSSSNFLGMTNLMSVMPVVGYERVVFYRERGASMYDPFAYGAAIALVEMPYLLVQALTFVPIIYFWRVPRPRRIAEPLPPGGIIVFFETIAFYTIFGQTLVYITPAQAIAQVVGGGFNFLFNVFNGFIITYPDMPPGWRWMNRAVPPTWILYGLGVSQLGNDEGDILYAGSCGRCYEVRCVDGVVLGRNDQAPYYGNWYYYPEHGNAPDTMGRAFPGNPAEKDGYVYVKCWDPSATIRVHVIDVCPCWYSPKGQAPYEQPSCCYKNSTNARSGQHEMDLSFWAYERLAHPMYPEMMLDIRWPFSDATSVSFWARDRNHPGDPPPVKVMLAQQEDNSYCPGSVSLSSVSPSARGGDGWLQWTVPISTFDCGSRLSVMDKLSIQSVGSANTWFCMDEVRVQHGGAAPATSTANATVTAATKKL</sequence>
<organism evidence="11 12">
    <name type="scientific">Tetrabaena socialis</name>
    <dbReference type="NCBI Taxonomy" id="47790"/>
    <lineage>
        <taxon>Eukaryota</taxon>
        <taxon>Viridiplantae</taxon>
        <taxon>Chlorophyta</taxon>
        <taxon>core chlorophytes</taxon>
        <taxon>Chlorophyceae</taxon>
        <taxon>CS clade</taxon>
        <taxon>Chlamydomonadales</taxon>
        <taxon>Tetrabaenaceae</taxon>
        <taxon>Tetrabaena</taxon>
    </lineage>
</organism>
<keyword evidence="5 7" id="KW-0472">Membrane</keyword>
<evidence type="ECO:0000259" key="9">
    <source>
        <dbReference type="Pfam" id="PF01061"/>
    </source>
</evidence>
<feature type="region of interest" description="Disordered" evidence="6">
    <location>
        <begin position="301"/>
        <end position="322"/>
    </location>
</feature>
<evidence type="ECO:0000256" key="5">
    <source>
        <dbReference type="ARBA" id="ARBA00023136"/>
    </source>
</evidence>
<dbReference type="Pfam" id="PF00005">
    <property type="entry name" value="ABC_tran"/>
    <property type="match status" value="1"/>
</dbReference>
<dbReference type="InterPro" id="IPR003439">
    <property type="entry name" value="ABC_transporter-like_ATP-bd"/>
</dbReference>
<feature type="transmembrane region" description="Helical" evidence="7">
    <location>
        <begin position="647"/>
        <end position="670"/>
    </location>
</feature>
<dbReference type="InterPro" id="IPR013525">
    <property type="entry name" value="ABC2_TM"/>
</dbReference>
<dbReference type="Pfam" id="PF01061">
    <property type="entry name" value="ABC2_membrane"/>
    <property type="match status" value="2"/>
</dbReference>
<gene>
    <name evidence="11" type="ORF">TSOC_004355</name>
</gene>
<name>A0A2J8A956_9CHLO</name>
<dbReference type="InterPro" id="IPR013581">
    <property type="entry name" value="PDR_assoc"/>
</dbReference>
<dbReference type="InterPro" id="IPR027417">
    <property type="entry name" value="P-loop_NTPase"/>
</dbReference>
<evidence type="ECO:0000256" key="2">
    <source>
        <dbReference type="ARBA" id="ARBA00022448"/>
    </source>
</evidence>
<comment type="subcellular location">
    <subcellularLocation>
        <location evidence="1">Membrane</location>
        <topology evidence="1">Multi-pass membrane protein</topology>
    </subcellularLocation>
</comment>
<evidence type="ECO:0000256" key="3">
    <source>
        <dbReference type="ARBA" id="ARBA00022692"/>
    </source>
</evidence>
<dbReference type="OrthoDB" id="525335at2759"/>
<dbReference type="GO" id="GO:0005524">
    <property type="term" value="F:ATP binding"/>
    <property type="evidence" value="ECO:0007669"/>
    <property type="project" value="InterPro"/>
</dbReference>
<feature type="domain" description="Plant PDR ABC transporter associated" evidence="10">
    <location>
        <begin position="427"/>
        <end position="474"/>
    </location>
</feature>
<evidence type="ECO:0000256" key="1">
    <source>
        <dbReference type="ARBA" id="ARBA00004141"/>
    </source>
</evidence>
<feature type="compositionally biased region" description="Gly residues" evidence="6">
    <location>
        <begin position="305"/>
        <end position="322"/>
    </location>
</feature>
<evidence type="ECO:0000313" key="12">
    <source>
        <dbReference type="Proteomes" id="UP000236333"/>
    </source>
</evidence>
<keyword evidence="2" id="KW-0813">Transport</keyword>
<dbReference type="Proteomes" id="UP000236333">
    <property type="component" value="Unassembled WGS sequence"/>
</dbReference>
<evidence type="ECO:0000259" key="8">
    <source>
        <dbReference type="Pfam" id="PF00005"/>
    </source>
</evidence>
<feature type="region of interest" description="Disordered" evidence="6">
    <location>
        <begin position="1"/>
        <end position="81"/>
    </location>
</feature>
<keyword evidence="12" id="KW-1185">Reference proteome</keyword>
<evidence type="ECO:0000313" key="11">
    <source>
        <dbReference type="EMBL" id="PNH09031.1"/>
    </source>
</evidence>
<feature type="transmembrane region" description="Helical" evidence="7">
    <location>
        <begin position="446"/>
        <end position="467"/>
    </location>
</feature>
<comment type="caution">
    <text evidence="11">The sequence shown here is derived from an EMBL/GenBank/DDBJ whole genome shotgun (WGS) entry which is preliminary data.</text>
</comment>
<protein>
    <submittedName>
        <fullName evidence="11">ABC transporter G family member 31</fullName>
    </submittedName>
</protein>
<feature type="domain" description="ABC transporter" evidence="8">
    <location>
        <begin position="187"/>
        <end position="293"/>
    </location>
</feature>
<dbReference type="Gene3D" id="3.40.50.300">
    <property type="entry name" value="P-loop containing nucleotide triphosphate hydrolases"/>
    <property type="match status" value="1"/>
</dbReference>
<dbReference type="GO" id="GO:0140359">
    <property type="term" value="F:ABC-type transporter activity"/>
    <property type="evidence" value="ECO:0007669"/>
    <property type="project" value="InterPro"/>
</dbReference>
<dbReference type="Pfam" id="PF08370">
    <property type="entry name" value="PDR_assoc"/>
    <property type="match status" value="1"/>
</dbReference>
<reference evidence="11 12" key="1">
    <citation type="journal article" date="2017" name="Mol. Biol. Evol.">
        <title>The 4-celled Tetrabaena socialis nuclear genome reveals the essential components for genetic control of cell number at the origin of multicellularity in the volvocine lineage.</title>
        <authorList>
            <person name="Featherston J."/>
            <person name="Arakaki Y."/>
            <person name="Hanschen E.R."/>
            <person name="Ferris P.J."/>
            <person name="Michod R.E."/>
            <person name="Olson B.J.S.C."/>
            <person name="Nozaki H."/>
            <person name="Durand P.M."/>
        </authorList>
    </citation>
    <scope>NUCLEOTIDE SEQUENCE [LARGE SCALE GENOMIC DNA]</scope>
    <source>
        <strain evidence="11 12">NIES-571</strain>
    </source>
</reference>
<feature type="transmembrane region" description="Helical" evidence="7">
    <location>
        <begin position="617"/>
        <end position="635"/>
    </location>
</feature>
<dbReference type="SUPFAM" id="SSF52540">
    <property type="entry name" value="P-loop containing nucleoside triphosphate hydrolases"/>
    <property type="match status" value="1"/>
</dbReference>
<dbReference type="PANTHER" id="PTHR19241">
    <property type="entry name" value="ATP-BINDING CASSETTE TRANSPORTER"/>
    <property type="match status" value="1"/>
</dbReference>
<proteinExistence type="predicted"/>
<feature type="transmembrane region" description="Helical" evidence="7">
    <location>
        <begin position="500"/>
        <end position="518"/>
    </location>
</feature>
<evidence type="ECO:0000256" key="4">
    <source>
        <dbReference type="ARBA" id="ARBA00022989"/>
    </source>
</evidence>